<keyword evidence="3" id="KW-0808">Transferase</keyword>
<accession>A0ABV5GWW0</accession>
<sequence>MNFQKPKALLYAKLSIAIIPLLLVFILRLLGFDGLYGQDSYEYLRYTIAIQEYITTGAHPGPFYWPVLYPTLGSLFGLLFRDTAFALQFLSCISFSMASIYLLKTIRLLYSNAAFSVLYVLIFTVLSPFLLKMGLIVMSDITALLFIVLSFYFFFKSQYKKTSTAPVFIFATCALMTRYPSLFITFPIIIYSLYTTIKRQAVKPFLIGALVSFMACIPFLILQWDALFEASSNYFLKVWSVTNYFKSSYQTTDGTQFYQFPNLIYTLYIFFHPGFIFIGAILSVITLKNYKYGFTFNQKILGFCISLYILFLAGIPFQNSRILALVFPLTLIFMFPAFEKIINIKFIKKHLLILGLFAVTLQLLFWYITFNHIFNRSILEKEIVTMVKPYEGKTLYSFDLDLSLQGRGLNFEYKNMYLEVYKTYRSHDLILFNPDKYALQWQGKNPMLNWQFMEHNYKLKILQTHPDGWKLYQIEHALDTH</sequence>
<dbReference type="Pfam" id="PF13231">
    <property type="entry name" value="PMT_2"/>
    <property type="match status" value="1"/>
</dbReference>
<evidence type="ECO:0000256" key="1">
    <source>
        <dbReference type="SAM" id="Phobius"/>
    </source>
</evidence>
<dbReference type="EMBL" id="JBHMFA010000001">
    <property type="protein sequence ID" value="MFB9104053.1"/>
    <property type="molecule type" value="Genomic_DNA"/>
</dbReference>
<evidence type="ECO:0000313" key="4">
    <source>
        <dbReference type="Proteomes" id="UP001589590"/>
    </source>
</evidence>
<feature type="transmembrane region" description="Helical" evidence="1">
    <location>
        <begin position="263"/>
        <end position="287"/>
    </location>
</feature>
<dbReference type="GO" id="GO:0016757">
    <property type="term" value="F:glycosyltransferase activity"/>
    <property type="evidence" value="ECO:0007669"/>
    <property type="project" value="UniProtKB-KW"/>
</dbReference>
<keyword evidence="1" id="KW-0812">Transmembrane</keyword>
<name>A0ABV5GWW0_9FLAO</name>
<feature type="domain" description="Glycosyltransferase RgtA/B/C/D-like" evidence="2">
    <location>
        <begin position="66"/>
        <end position="221"/>
    </location>
</feature>
<reference evidence="3 4" key="1">
    <citation type="submission" date="2024-09" db="EMBL/GenBank/DDBJ databases">
        <authorList>
            <person name="Sun Q."/>
            <person name="Mori K."/>
        </authorList>
    </citation>
    <scope>NUCLEOTIDE SEQUENCE [LARGE SCALE GENOMIC DNA]</scope>
    <source>
        <strain evidence="3 4">CECT 8300</strain>
    </source>
</reference>
<comment type="caution">
    <text evidence="3">The sequence shown here is derived from an EMBL/GenBank/DDBJ whole genome shotgun (WGS) entry which is preliminary data.</text>
</comment>
<keyword evidence="3" id="KW-0328">Glycosyltransferase</keyword>
<dbReference type="InterPro" id="IPR038731">
    <property type="entry name" value="RgtA/B/C-like"/>
</dbReference>
<evidence type="ECO:0000259" key="2">
    <source>
        <dbReference type="Pfam" id="PF13231"/>
    </source>
</evidence>
<keyword evidence="1" id="KW-1133">Transmembrane helix</keyword>
<feature type="transmembrane region" description="Helical" evidence="1">
    <location>
        <begin position="109"/>
        <end position="126"/>
    </location>
</feature>
<feature type="transmembrane region" description="Helical" evidence="1">
    <location>
        <begin position="133"/>
        <end position="155"/>
    </location>
</feature>
<proteinExistence type="predicted"/>
<protein>
    <submittedName>
        <fullName evidence="3">ArnT family glycosyltransferase</fullName>
        <ecNumber evidence="3">2.4.-.-</ecNumber>
    </submittedName>
</protein>
<feature type="transmembrane region" description="Helical" evidence="1">
    <location>
        <begin position="350"/>
        <end position="368"/>
    </location>
</feature>
<gene>
    <name evidence="3" type="ORF">ACFFU1_04005</name>
</gene>
<feature type="transmembrane region" description="Helical" evidence="1">
    <location>
        <begin position="205"/>
        <end position="224"/>
    </location>
</feature>
<organism evidence="3 4">
    <name type="scientific">Algibacter miyuki</name>
    <dbReference type="NCBI Taxonomy" id="1306933"/>
    <lineage>
        <taxon>Bacteria</taxon>
        <taxon>Pseudomonadati</taxon>
        <taxon>Bacteroidota</taxon>
        <taxon>Flavobacteriia</taxon>
        <taxon>Flavobacteriales</taxon>
        <taxon>Flavobacteriaceae</taxon>
        <taxon>Algibacter</taxon>
    </lineage>
</organism>
<feature type="transmembrane region" description="Helical" evidence="1">
    <location>
        <begin position="85"/>
        <end position="103"/>
    </location>
</feature>
<dbReference type="RefSeq" id="WP_290268359.1">
    <property type="nucleotide sequence ID" value="NZ_JAUFQP010000004.1"/>
</dbReference>
<evidence type="ECO:0000313" key="3">
    <source>
        <dbReference type="EMBL" id="MFB9104053.1"/>
    </source>
</evidence>
<keyword evidence="4" id="KW-1185">Reference proteome</keyword>
<feature type="transmembrane region" description="Helical" evidence="1">
    <location>
        <begin position="322"/>
        <end position="338"/>
    </location>
</feature>
<keyword evidence="1" id="KW-0472">Membrane</keyword>
<feature type="transmembrane region" description="Helical" evidence="1">
    <location>
        <begin position="12"/>
        <end position="31"/>
    </location>
</feature>
<dbReference type="EC" id="2.4.-.-" evidence="3"/>
<dbReference type="Proteomes" id="UP001589590">
    <property type="component" value="Unassembled WGS sequence"/>
</dbReference>
<feature type="transmembrane region" description="Helical" evidence="1">
    <location>
        <begin position="299"/>
        <end position="316"/>
    </location>
</feature>